<dbReference type="Gene3D" id="1.20.1250.20">
    <property type="entry name" value="MFS general substrate transporter like domains"/>
    <property type="match status" value="2"/>
</dbReference>
<comment type="subcellular location">
    <subcellularLocation>
        <location evidence="1">Membrane</location>
        <topology evidence="1">Multi-pass membrane protein</topology>
    </subcellularLocation>
</comment>
<name>A0A4Y5Z6D0_9GAMM</name>
<keyword evidence="9" id="KW-1185">Reference proteome</keyword>
<feature type="domain" description="Major facilitator superfamily (MFS) profile" evidence="7">
    <location>
        <begin position="15"/>
        <end position="418"/>
    </location>
</feature>
<organism evidence="8 9">
    <name type="scientific">Luteibacter pinisoli</name>
    <dbReference type="NCBI Taxonomy" id="2589080"/>
    <lineage>
        <taxon>Bacteria</taxon>
        <taxon>Pseudomonadati</taxon>
        <taxon>Pseudomonadota</taxon>
        <taxon>Gammaproteobacteria</taxon>
        <taxon>Lysobacterales</taxon>
        <taxon>Rhodanobacteraceae</taxon>
        <taxon>Luteibacter</taxon>
    </lineage>
</organism>
<evidence type="ECO:0000256" key="2">
    <source>
        <dbReference type="ARBA" id="ARBA00022448"/>
    </source>
</evidence>
<keyword evidence="5 6" id="KW-0472">Membrane</keyword>
<sequence>MSNTISTPAHLPGSLLAVLALGHGMAFADRSLPAVVAALLKTSMGFSDTQLGLLDGPAFVALYVVGLLVSWRLAHSRHRLRLAAGCIALWVVGMLVFAVGTHIGALLAGRALMGLGQAAYVPLALGLVVECAVPAQRGRAIAVFTAAAVIGRGLALLAGGAFLALLERWSPSTTPTHWRLLFLVMAGPNLALMLLLLLTRTAVPVVPALPAQGPGRLAGAFRQQPTLMAAYLCAAAASVLIVQGLGAWAPSVLHREQGLSPGAAALTFGLALLVASPLGHLLAGALVDRRGHRLTPMAITASALLLILPVLWMLPRAPSAATACALLALASLAGGTGAVAALAGFPLMLAKPARDVGLRVFLAFVTVAGAGLGPLMGGIVSDGLGMGGNGLSLALFKVCATAALVGMLTAMVASRGWRRAATGVAA</sequence>
<dbReference type="InterPro" id="IPR036259">
    <property type="entry name" value="MFS_trans_sf"/>
</dbReference>
<dbReference type="SUPFAM" id="SSF103473">
    <property type="entry name" value="MFS general substrate transporter"/>
    <property type="match status" value="1"/>
</dbReference>
<evidence type="ECO:0000256" key="3">
    <source>
        <dbReference type="ARBA" id="ARBA00022692"/>
    </source>
</evidence>
<dbReference type="OrthoDB" id="6057322at2"/>
<gene>
    <name evidence="8" type="ORF">FIV34_18390</name>
</gene>
<dbReference type="PANTHER" id="PTHR23505">
    <property type="entry name" value="SPINSTER"/>
    <property type="match status" value="1"/>
</dbReference>
<feature type="transmembrane region" description="Helical" evidence="6">
    <location>
        <begin position="262"/>
        <end position="287"/>
    </location>
</feature>
<evidence type="ECO:0000256" key="1">
    <source>
        <dbReference type="ARBA" id="ARBA00004141"/>
    </source>
</evidence>
<evidence type="ECO:0000313" key="8">
    <source>
        <dbReference type="EMBL" id="QDE41030.1"/>
    </source>
</evidence>
<dbReference type="GO" id="GO:0022857">
    <property type="term" value="F:transmembrane transporter activity"/>
    <property type="evidence" value="ECO:0007669"/>
    <property type="project" value="InterPro"/>
</dbReference>
<keyword evidence="3 6" id="KW-0812">Transmembrane</keyword>
<proteinExistence type="predicted"/>
<dbReference type="RefSeq" id="WP_139984954.1">
    <property type="nucleotide sequence ID" value="NZ_CP041046.1"/>
</dbReference>
<feature type="transmembrane region" description="Helical" evidence="6">
    <location>
        <begin position="52"/>
        <end position="70"/>
    </location>
</feature>
<dbReference type="PROSITE" id="PS50850">
    <property type="entry name" value="MFS"/>
    <property type="match status" value="1"/>
</dbReference>
<accession>A0A4Y5Z6D0</accession>
<evidence type="ECO:0000256" key="6">
    <source>
        <dbReference type="SAM" id="Phobius"/>
    </source>
</evidence>
<feature type="transmembrane region" description="Helical" evidence="6">
    <location>
        <begin position="178"/>
        <end position="198"/>
    </location>
</feature>
<dbReference type="InterPro" id="IPR020846">
    <property type="entry name" value="MFS_dom"/>
</dbReference>
<feature type="transmembrane region" description="Helical" evidence="6">
    <location>
        <begin position="141"/>
        <end position="166"/>
    </location>
</feature>
<evidence type="ECO:0000256" key="5">
    <source>
        <dbReference type="ARBA" id="ARBA00023136"/>
    </source>
</evidence>
<reference evidence="8 9" key="1">
    <citation type="submission" date="2019-06" db="EMBL/GenBank/DDBJ databases">
        <title>A complete genome sequence for Luteibacter pinisoli MAH-14.</title>
        <authorList>
            <person name="Baltrus D.A."/>
        </authorList>
    </citation>
    <scope>NUCLEOTIDE SEQUENCE [LARGE SCALE GENOMIC DNA]</scope>
    <source>
        <strain evidence="8 9">MAH-14</strain>
    </source>
</reference>
<feature type="transmembrane region" description="Helical" evidence="6">
    <location>
        <begin position="229"/>
        <end position="250"/>
    </location>
</feature>
<keyword evidence="4 6" id="KW-1133">Transmembrane helix</keyword>
<dbReference type="KEGG" id="lpy:FIV34_18390"/>
<dbReference type="Pfam" id="PF07690">
    <property type="entry name" value="MFS_1"/>
    <property type="match status" value="1"/>
</dbReference>
<evidence type="ECO:0000256" key="4">
    <source>
        <dbReference type="ARBA" id="ARBA00022989"/>
    </source>
</evidence>
<dbReference type="EMBL" id="CP041046">
    <property type="protein sequence ID" value="QDE41030.1"/>
    <property type="molecule type" value="Genomic_DNA"/>
</dbReference>
<feature type="transmembrane region" description="Helical" evidence="6">
    <location>
        <begin position="393"/>
        <end position="413"/>
    </location>
</feature>
<keyword evidence="2" id="KW-0813">Transport</keyword>
<dbReference type="InterPro" id="IPR011701">
    <property type="entry name" value="MFS"/>
</dbReference>
<dbReference type="Proteomes" id="UP000316093">
    <property type="component" value="Chromosome"/>
</dbReference>
<feature type="transmembrane region" description="Helical" evidence="6">
    <location>
        <begin position="360"/>
        <end position="381"/>
    </location>
</feature>
<feature type="transmembrane region" description="Helical" evidence="6">
    <location>
        <begin position="82"/>
        <end position="105"/>
    </location>
</feature>
<feature type="transmembrane region" description="Helical" evidence="6">
    <location>
        <begin position="111"/>
        <end position="129"/>
    </location>
</feature>
<dbReference type="PANTHER" id="PTHR23505:SF79">
    <property type="entry name" value="PROTEIN SPINSTER"/>
    <property type="match status" value="1"/>
</dbReference>
<dbReference type="GO" id="GO:0016020">
    <property type="term" value="C:membrane"/>
    <property type="evidence" value="ECO:0007669"/>
    <property type="project" value="UniProtKB-SubCell"/>
</dbReference>
<evidence type="ECO:0000259" key="7">
    <source>
        <dbReference type="PROSITE" id="PS50850"/>
    </source>
</evidence>
<dbReference type="AlphaFoldDB" id="A0A4Y5Z6D0"/>
<feature type="transmembrane region" description="Helical" evidence="6">
    <location>
        <begin position="320"/>
        <end position="348"/>
    </location>
</feature>
<feature type="transmembrane region" description="Helical" evidence="6">
    <location>
        <begin position="294"/>
        <end position="314"/>
    </location>
</feature>
<protein>
    <submittedName>
        <fullName evidence="8">MFS transporter</fullName>
    </submittedName>
</protein>
<evidence type="ECO:0000313" key="9">
    <source>
        <dbReference type="Proteomes" id="UP000316093"/>
    </source>
</evidence>
<dbReference type="InterPro" id="IPR044770">
    <property type="entry name" value="MFS_spinster-like"/>
</dbReference>